<dbReference type="Gene3D" id="2.40.10.220">
    <property type="entry name" value="predicted glycosyltransferase like domains"/>
    <property type="match status" value="1"/>
</dbReference>
<dbReference type="Proteomes" id="UP001501523">
    <property type="component" value="Unassembled WGS sequence"/>
</dbReference>
<comment type="caution">
    <text evidence="2">The sequence shown here is derived from an EMBL/GenBank/DDBJ whole genome shotgun (WGS) entry which is preliminary data.</text>
</comment>
<gene>
    <name evidence="2" type="ORF">GCM10009105_26980</name>
</gene>
<dbReference type="Pfam" id="PF07238">
    <property type="entry name" value="PilZ"/>
    <property type="match status" value="1"/>
</dbReference>
<organism evidence="2 3">
    <name type="scientific">Dokdonella soli</name>
    <dbReference type="NCBI Taxonomy" id="529810"/>
    <lineage>
        <taxon>Bacteria</taxon>
        <taxon>Pseudomonadati</taxon>
        <taxon>Pseudomonadota</taxon>
        <taxon>Gammaproteobacteria</taxon>
        <taxon>Lysobacterales</taxon>
        <taxon>Rhodanobacteraceae</taxon>
        <taxon>Dokdonella</taxon>
    </lineage>
</organism>
<proteinExistence type="predicted"/>
<dbReference type="RefSeq" id="WP_343792005.1">
    <property type="nucleotide sequence ID" value="NZ_BAAAEU010000023.1"/>
</dbReference>
<evidence type="ECO:0000313" key="2">
    <source>
        <dbReference type="EMBL" id="GAA0718911.1"/>
    </source>
</evidence>
<evidence type="ECO:0000259" key="1">
    <source>
        <dbReference type="Pfam" id="PF07238"/>
    </source>
</evidence>
<protein>
    <submittedName>
        <fullName evidence="2">PilZ domain-containing protein</fullName>
    </submittedName>
</protein>
<dbReference type="SUPFAM" id="SSF141371">
    <property type="entry name" value="PilZ domain-like"/>
    <property type="match status" value="1"/>
</dbReference>
<sequence length="115" mass="13231">MNEKRRLPRKRPDVALQVTDAMTGDVVGRLGNLSLEGMMLIAHAPIIEDGLYQFVFHLPDAHGRLHPLEVGVHEQWSEASNVRGHHWIGFRFIDITAEDQRVLRDWLMHAEEFQG</sequence>
<feature type="domain" description="PilZ" evidence="1">
    <location>
        <begin position="4"/>
        <end position="108"/>
    </location>
</feature>
<dbReference type="InterPro" id="IPR009875">
    <property type="entry name" value="PilZ_domain"/>
</dbReference>
<reference evidence="3" key="1">
    <citation type="journal article" date="2019" name="Int. J. Syst. Evol. Microbiol.">
        <title>The Global Catalogue of Microorganisms (GCM) 10K type strain sequencing project: providing services to taxonomists for standard genome sequencing and annotation.</title>
        <authorList>
            <consortium name="The Broad Institute Genomics Platform"/>
            <consortium name="The Broad Institute Genome Sequencing Center for Infectious Disease"/>
            <person name="Wu L."/>
            <person name="Ma J."/>
        </authorList>
    </citation>
    <scope>NUCLEOTIDE SEQUENCE [LARGE SCALE GENOMIC DNA]</scope>
    <source>
        <strain evidence="3">JCM 15421</strain>
    </source>
</reference>
<accession>A0ABP3TVR8</accession>
<name>A0ABP3TVR8_9GAMM</name>
<evidence type="ECO:0000313" key="3">
    <source>
        <dbReference type="Proteomes" id="UP001501523"/>
    </source>
</evidence>
<dbReference type="EMBL" id="BAAAEU010000023">
    <property type="protein sequence ID" value="GAA0718911.1"/>
    <property type="molecule type" value="Genomic_DNA"/>
</dbReference>
<keyword evidence="3" id="KW-1185">Reference proteome</keyword>